<dbReference type="GO" id="GO:0007602">
    <property type="term" value="P:phototransduction"/>
    <property type="evidence" value="ECO:0007669"/>
    <property type="project" value="UniProtKB-KW"/>
</dbReference>
<evidence type="ECO:0000256" key="1">
    <source>
        <dbReference type="ARBA" id="ARBA00004141"/>
    </source>
</evidence>
<dbReference type="Pfam" id="PF01036">
    <property type="entry name" value="Bac_rhodopsin"/>
    <property type="match status" value="1"/>
</dbReference>
<evidence type="ECO:0000256" key="3">
    <source>
        <dbReference type="ARBA" id="ARBA00022543"/>
    </source>
</evidence>
<dbReference type="STRING" id="1121881.SAMN02745225_00536"/>
<evidence type="ECO:0000256" key="7">
    <source>
        <dbReference type="ARBA" id="ARBA00022989"/>
    </source>
</evidence>
<evidence type="ECO:0000256" key="5">
    <source>
        <dbReference type="ARBA" id="ARBA00022692"/>
    </source>
</evidence>
<name>A0A1M4T7S7_9ACTN</name>
<dbReference type="OrthoDB" id="9792271at2"/>
<dbReference type="SMART" id="SM01021">
    <property type="entry name" value="Bac_rhodopsin"/>
    <property type="match status" value="1"/>
</dbReference>
<feature type="transmembrane region" description="Helical" evidence="11">
    <location>
        <begin position="14"/>
        <end position="36"/>
    </location>
</feature>
<comment type="subcellular location">
    <subcellularLocation>
        <location evidence="1">Membrane</location>
        <topology evidence="1">Multi-pass membrane protein</topology>
    </subcellularLocation>
</comment>
<keyword evidence="10" id="KW-0675">Receptor</keyword>
<keyword evidence="4" id="KW-0716">Sensory transduction</keyword>
<reference evidence="13" key="1">
    <citation type="submission" date="2016-11" db="EMBL/GenBank/DDBJ databases">
        <authorList>
            <person name="Varghese N."/>
            <person name="Submissions S."/>
        </authorList>
    </citation>
    <scope>NUCLEOTIDE SEQUENCE [LARGE SCALE GENOMIC DNA]</scope>
    <source>
        <strain evidence="13">DSM 19514</strain>
    </source>
</reference>
<dbReference type="InterPro" id="IPR001425">
    <property type="entry name" value="Arc/bac/fun_rhodopsins"/>
</dbReference>
<evidence type="ECO:0000256" key="11">
    <source>
        <dbReference type="SAM" id="Phobius"/>
    </source>
</evidence>
<keyword evidence="8" id="KW-0157">Chromophore</keyword>
<evidence type="ECO:0000256" key="2">
    <source>
        <dbReference type="ARBA" id="ARBA00008130"/>
    </source>
</evidence>
<evidence type="ECO:0000313" key="13">
    <source>
        <dbReference type="Proteomes" id="UP000184295"/>
    </source>
</evidence>
<evidence type="ECO:0000256" key="10">
    <source>
        <dbReference type="ARBA" id="ARBA00023170"/>
    </source>
</evidence>
<keyword evidence="7 11" id="KW-1133">Transmembrane helix</keyword>
<dbReference type="InterPro" id="IPR018229">
    <property type="entry name" value="Rhodopsin_retinal_BS"/>
</dbReference>
<keyword evidence="13" id="KW-1185">Reference proteome</keyword>
<keyword evidence="5 11" id="KW-0812">Transmembrane</keyword>
<protein>
    <submittedName>
        <fullName evidence="12">Bacteriorhodopsin</fullName>
    </submittedName>
</protein>
<dbReference type="EMBL" id="FQUL01000004">
    <property type="protein sequence ID" value="SHE40444.1"/>
    <property type="molecule type" value="Genomic_DNA"/>
</dbReference>
<dbReference type="PANTHER" id="PTHR28286">
    <property type="match status" value="1"/>
</dbReference>
<keyword evidence="6" id="KW-0681">Retinal protein</keyword>
<feature type="transmembrane region" description="Helical" evidence="11">
    <location>
        <begin position="216"/>
        <end position="239"/>
    </location>
</feature>
<evidence type="ECO:0000256" key="9">
    <source>
        <dbReference type="ARBA" id="ARBA00023136"/>
    </source>
</evidence>
<dbReference type="GO" id="GO:0009881">
    <property type="term" value="F:photoreceptor activity"/>
    <property type="evidence" value="ECO:0007669"/>
    <property type="project" value="UniProtKB-KW"/>
</dbReference>
<evidence type="ECO:0000256" key="8">
    <source>
        <dbReference type="ARBA" id="ARBA00022991"/>
    </source>
</evidence>
<organism evidence="12 13">
    <name type="scientific">Ferrithrix thermotolerans DSM 19514</name>
    <dbReference type="NCBI Taxonomy" id="1121881"/>
    <lineage>
        <taxon>Bacteria</taxon>
        <taxon>Bacillati</taxon>
        <taxon>Actinomycetota</taxon>
        <taxon>Acidimicrobiia</taxon>
        <taxon>Acidimicrobiales</taxon>
        <taxon>Acidimicrobiaceae</taxon>
        <taxon>Ferrithrix</taxon>
    </lineage>
</organism>
<dbReference type="Proteomes" id="UP000184295">
    <property type="component" value="Unassembled WGS sequence"/>
</dbReference>
<dbReference type="PROSITE" id="PS00950">
    <property type="entry name" value="BACTERIAL_OPSIN_1"/>
    <property type="match status" value="1"/>
</dbReference>
<keyword evidence="9 11" id="KW-0472">Membrane</keyword>
<evidence type="ECO:0000256" key="4">
    <source>
        <dbReference type="ARBA" id="ARBA00022606"/>
    </source>
</evidence>
<dbReference type="GO" id="GO:0005216">
    <property type="term" value="F:monoatomic ion channel activity"/>
    <property type="evidence" value="ECO:0007669"/>
    <property type="project" value="InterPro"/>
</dbReference>
<gene>
    <name evidence="12" type="ORF">SAMN02745225_00536</name>
</gene>
<dbReference type="Gene3D" id="1.20.1070.10">
    <property type="entry name" value="Rhodopsin 7-helix transmembrane proteins"/>
    <property type="match status" value="1"/>
</dbReference>
<dbReference type="RefSeq" id="WP_072788487.1">
    <property type="nucleotide sequence ID" value="NZ_FQUL01000004.1"/>
</dbReference>
<evidence type="ECO:0000313" key="12">
    <source>
        <dbReference type="EMBL" id="SHE40444.1"/>
    </source>
</evidence>
<feature type="transmembrane region" description="Helical" evidence="11">
    <location>
        <begin position="96"/>
        <end position="114"/>
    </location>
</feature>
<feature type="transmembrane region" description="Helical" evidence="11">
    <location>
        <begin position="151"/>
        <end position="171"/>
    </location>
</feature>
<dbReference type="SUPFAM" id="SSF81321">
    <property type="entry name" value="Family A G protein-coupled receptor-like"/>
    <property type="match status" value="1"/>
</dbReference>
<dbReference type="AlphaFoldDB" id="A0A1M4T7S7"/>
<feature type="transmembrane region" description="Helical" evidence="11">
    <location>
        <begin position="191"/>
        <end position="210"/>
    </location>
</feature>
<keyword evidence="3" id="KW-0600">Photoreceptor protein</keyword>
<accession>A0A1M4T7S7</accession>
<comment type="similarity">
    <text evidence="2">Belongs to the archaeal/bacterial/fungal opsin family.</text>
</comment>
<feature type="transmembrane region" description="Helical" evidence="11">
    <location>
        <begin position="121"/>
        <end position="139"/>
    </location>
</feature>
<sequence>MSLATILSLNQYNIVYNVLSFVIATMLAGFIGFLLIRSSLPAKHRNALTLGTLVMAIADYHYFRIFNSFTAAYHIVGGKYVPTGIPFNEAYRYVDWLLTVPLLLAELVTVLELTPKESKVLISKLVVASSLMIALGYPGQISPVHSTARTLWAAASSVFFVYILYVLFVEIQKSLDKQPEGVRPLMFTLRALLLLSWGFYPIAYILPSFVGGATGIVVSQVGYSIADVVAKPLFTYFVYKVSKLKAEVEEKEEADLRSSLAA</sequence>
<evidence type="ECO:0000256" key="6">
    <source>
        <dbReference type="ARBA" id="ARBA00022925"/>
    </source>
</evidence>
<dbReference type="PANTHER" id="PTHR28286:SF2">
    <property type="entry name" value="BACTERIORHODOPSIN _OPSIN, NOPA (EUROFUNG)"/>
    <property type="match status" value="1"/>
</dbReference>
<proteinExistence type="inferred from homology"/>
<dbReference type="PRINTS" id="PR00251">
    <property type="entry name" value="BACTRLOPSIN"/>
</dbReference>
<dbReference type="GO" id="GO:0016020">
    <property type="term" value="C:membrane"/>
    <property type="evidence" value="ECO:0007669"/>
    <property type="project" value="UniProtKB-SubCell"/>
</dbReference>